<dbReference type="AlphaFoldDB" id="A0AAV5A692"/>
<proteinExistence type="predicted"/>
<evidence type="ECO:0000256" key="1">
    <source>
        <dbReference type="SAM" id="MobiDB-lite"/>
    </source>
</evidence>
<organism evidence="2 3">
    <name type="scientific">Clathrus columnatus</name>
    <dbReference type="NCBI Taxonomy" id="1419009"/>
    <lineage>
        <taxon>Eukaryota</taxon>
        <taxon>Fungi</taxon>
        <taxon>Dikarya</taxon>
        <taxon>Basidiomycota</taxon>
        <taxon>Agaricomycotina</taxon>
        <taxon>Agaricomycetes</taxon>
        <taxon>Phallomycetidae</taxon>
        <taxon>Phallales</taxon>
        <taxon>Clathraceae</taxon>
        <taxon>Clathrus</taxon>
    </lineage>
</organism>
<dbReference type="EMBL" id="BPWL01000005">
    <property type="protein sequence ID" value="GJJ10127.1"/>
    <property type="molecule type" value="Genomic_DNA"/>
</dbReference>
<dbReference type="Proteomes" id="UP001050691">
    <property type="component" value="Unassembled WGS sequence"/>
</dbReference>
<accession>A0AAV5A692</accession>
<evidence type="ECO:0000313" key="2">
    <source>
        <dbReference type="EMBL" id="GJJ10127.1"/>
    </source>
</evidence>
<protein>
    <submittedName>
        <fullName evidence="2">Uncharacterized protein</fullName>
    </submittedName>
</protein>
<gene>
    <name evidence="2" type="ORF">Clacol_004353</name>
</gene>
<sequence>MFILILVVNLAALILDVLAFGAVIRQVWALWKEKRRLHLHTNKDFVTLLFQQGILRFSLEDQISAPFKTLSSLLICEFTMDLRRRNETKLLPNRYALELPDLNQHNPDNIIADMGERNDQVGVTDGQSEERSNQETA</sequence>
<reference evidence="2" key="1">
    <citation type="submission" date="2021-10" db="EMBL/GenBank/DDBJ databases">
        <title>De novo Genome Assembly of Clathrus columnatus (Basidiomycota, Fungi) Using Illumina and Nanopore Sequence Data.</title>
        <authorList>
            <person name="Ogiso-Tanaka E."/>
            <person name="Itagaki H."/>
            <person name="Hosoya T."/>
            <person name="Hosaka K."/>
        </authorList>
    </citation>
    <scope>NUCLEOTIDE SEQUENCE</scope>
    <source>
        <strain evidence="2">MO-923</strain>
    </source>
</reference>
<feature type="region of interest" description="Disordered" evidence="1">
    <location>
        <begin position="117"/>
        <end position="137"/>
    </location>
</feature>
<feature type="compositionally biased region" description="Basic and acidic residues" evidence="1">
    <location>
        <begin position="128"/>
        <end position="137"/>
    </location>
</feature>
<evidence type="ECO:0000313" key="3">
    <source>
        <dbReference type="Proteomes" id="UP001050691"/>
    </source>
</evidence>
<comment type="caution">
    <text evidence="2">The sequence shown here is derived from an EMBL/GenBank/DDBJ whole genome shotgun (WGS) entry which is preliminary data.</text>
</comment>
<name>A0AAV5A692_9AGAM</name>
<keyword evidence="3" id="KW-1185">Reference proteome</keyword>